<dbReference type="OMA" id="RVADTTH"/>
<keyword evidence="3" id="KW-1185">Reference proteome</keyword>
<accession>C9SBH0</accession>
<gene>
    <name evidence="2" type="ORF">VDBG_01813</name>
</gene>
<organism evidence="3">
    <name type="scientific">Verticillium alfalfae (strain VaMs.102 / ATCC MYA-4576 / FGSC 10136)</name>
    <name type="common">Verticillium wilt of alfalfa</name>
    <name type="synonym">Verticillium albo-atrum</name>
    <dbReference type="NCBI Taxonomy" id="526221"/>
    <lineage>
        <taxon>Eukaryota</taxon>
        <taxon>Fungi</taxon>
        <taxon>Dikarya</taxon>
        <taxon>Ascomycota</taxon>
        <taxon>Pezizomycotina</taxon>
        <taxon>Sordariomycetes</taxon>
        <taxon>Hypocreomycetidae</taxon>
        <taxon>Glomerellales</taxon>
        <taxon>Plectosphaerellaceae</taxon>
        <taxon>Verticillium</taxon>
    </lineage>
</organism>
<dbReference type="Proteomes" id="UP000008698">
    <property type="component" value="Unassembled WGS sequence"/>
</dbReference>
<proteinExistence type="predicted"/>
<feature type="compositionally biased region" description="Polar residues" evidence="1">
    <location>
        <begin position="28"/>
        <end position="43"/>
    </location>
</feature>
<dbReference type="RefSeq" id="XP_003007625.1">
    <property type="nucleotide sequence ID" value="XM_003007579.1"/>
</dbReference>
<evidence type="ECO:0000313" key="2">
    <source>
        <dbReference type="EMBL" id="EEY15704.1"/>
    </source>
</evidence>
<dbReference type="GeneID" id="9535250"/>
<dbReference type="AlphaFoldDB" id="C9SBH0"/>
<evidence type="ECO:0000313" key="3">
    <source>
        <dbReference type="Proteomes" id="UP000008698"/>
    </source>
</evidence>
<protein>
    <submittedName>
        <fullName evidence="2">Predicted protein</fullName>
    </submittedName>
</protein>
<dbReference type="HOGENOM" id="CLU_108170_0_0_1"/>
<dbReference type="eggNOG" id="ENOG502RWEE">
    <property type="taxonomic scope" value="Eukaryota"/>
</dbReference>
<dbReference type="KEGG" id="val:VDBG_01813"/>
<reference evidence="3" key="1">
    <citation type="journal article" date="2011" name="PLoS Pathog.">
        <title>Comparative genomics yields insights into niche adaptation of plant vascular wilt pathogens.</title>
        <authorList>
            <person name="Klosterman S.J."/>
            <person name="Subbarao K.V."/>
            <person name="Kang S."/>
            <person name="Veronese P."/>
            <person name="Gold S.E."/>
            <person name="Thomma B.P.H.J."/>
            <person name="Chen Z."/>
            <person name="Henrissat B."/>
            <person name="Lee Y.-H."/>
            <person name="Park J."/>
            <person name="Garcia-Pedrajas M.D."/>
            <person name="Barbara D.J."/>
            <person name="Anchieta A."/>
            <person name="de Jonge R."/>
            <person name="Santhanam P."/>
            <person name="Maruthachalam K."/>
            <person name="Atallah Z."/>
            <person name="Amyotte S.G."/>
            <person name="Paz Z."/>
            <person name="Inderbitzin P."/>
            <person name="Hayes R.J."/>
            <person name="Heiman D.I."/>
            <person name="Young S."/>
            <person name="Zeng Q."/>
            <person name="Engels R."/>
            <person name="Galagan J."/>
            <person name="Cuomo C.A."/>
            <person name="Dobinson K.F."/>
            <person name="Ma L.-J."/>
        </authorList>
    </citation>
    <scope>NUCLEOTIDE SEQUENCE [LARGE SCALE GENOMIC DNA]</scope>
    <source>
        <strain evidence="3">VaMs.102 / ATCC MYA-4576 / FGSC 10136</strain>
    </source>
</reference>
<feature type="compositionally biased region" description="Basic residues" evidence="1">
    <location>
        <begin position="1"/>
        <end position="10"/>
    </location>
</feature>
<dbReference type="EMBL" id="DS985215">
    <property type="protein sequence ID" value="EEY15704.1"/>
    <property type="molecule type" value="Genomic_DNA"/>
</dbReference>
<name>C9SBH0_VERA1</name>
<feature type="region of interest" description="Disordered" evidence="1">
    <location>
        <begin position="1"/>
        <end position="55"/>
    </location>
</feature>
<dbReference type="OrthoDB" id="10378065at2759"/>
<evidence type="ECO:0000256" key="1">
    <source>
        <dbReference type="SAM" id="MobiDB-lite"/>
    </source>
</evidence>
<sequence length="211" mass="22753">MARQKNNKRVQAKDQVASSETWPADAQHGSTRESTQSLPTITTVPPHHRGSRQRVADTTHLDAYLEYMQISHPTEQLMTATTYKAIENRNLRHDDIRQLIRAVENQLAGAATDKNAPWPPSQVTIPPTYAAAESTSALVTHAGDWAGIVDPSVYGTTEPSSFFSDGRGDMPLITIHPPSTRYTPPADFAATTSTIGPSAIGPSGVGPTMPV</sequence>